<dbReference type="PROSITE" id="PS01124">
    <property type="entry name" value="HTH_ARAC_FAMILY_2"/>
    <property type="match status" value="1"/>
</dbReference>
<evidence type="ECO:0000313" key="5">
    <source>
        <dbReference type="EMBL" id="MQM26582.1"/>
    </source>
</evidence>
<dbReference type="RefSeq" id="WP_153025742.1">
    <property type="nucleotide sequence ID" value="NZ_WIAO01000015.1"/>
</dbReference>
<dbReference type="PROSITE" id="PS00041">
    <property type="entry name" value="HTH_ARAC_FAMILY_1"/>
    <property type="match status" value="1"/>
</dbReference>
<dbReference type="Pfam" id="PF12833">
    <property type="entry name" value="HTH_18"/>
    <property type="match status" value="1"/>
</dbReference>
<sequence>MDPLSDMLSGIRADRASINRATLEPSWAIRFADGAALTMLTIMKGEGRLVLHDGTERKLRAGSTALVRGPEPFRLLDLDADAGQFGRSHQVSCADTQAGSGLRQDPDGSTTFAVGAYRALRPRHERLLRALPQVLVLDEDIEDVLWLKGLDDALAYQGRPGGQSLTDRVLDWGLVCTLSCWFHLQGPEAPNWFRGVLDPVAGPALAAIHRDPRARWTVASLAAEAGVSRAHFAKRFTEVMGESPLAYLTEWRMCLAEDLLEDPEKPVAEVARSVGYADPFAFSTAFKRRRGSSPRAFRSLAASGRG</sequence>
<dbReference type="InterPro" id="IPR018060">
    <property type="entry name" value="HTH_AraC"/>
</dbReference>
<protein>
    <submittedName>
        <fullName evidence="5">Helix-turn-helix domain-containing protein</fullName>
    </submittedName>
</protein>
<evidence type="ECO:0000256" key="1">
    <source>
        <dbReference type="ARBA" id="ARBA00023015"/>
    </source>
</evidence>
<comment type="caution">
    <text evidence="5">The sequence shown here is derived from an EMBL/GenBank/DDBJ whole genome shotgun (WGS) entry which is preliminary data.</text>
</comment>
<dbReference type="InterPro" id="IPR050204">
    <property type="entry name" value="AraC_XylS_family_regulators"/>
</dbReference>
<dbReference type="AlphaFoldDB" id="A0A6L5GA51"/>
<proteinExistence type="predicted"/>
<feature type="domain" description="HTH araC/xylS-type" evidence="4">
    <location>
        <begin position="202"/>
        <end position="300"/>
    </location>
</feature>
<dbReference type="InterPro" id="IPR020449">
    <property type="entry name" value="Tscrpt_reg_AraC-type_HTH"/>
</dbReference>
<evidence type="ECO:0000256" key="2">
    <source>
        <dbReference type="ARBA" id="ARBA00023125"/>
    </source>
</evidence>
<dbReference type="Gene3D" id="1.10.10.60">
    <property type="entry name" value="Homeodomain-like"/>
    <property type="match status" value="2"/>
</dbReference>
<evidence type="ECO:0000256" key="3">
    <source>
        <dbReference type="ARBA" id="ARBA00023163"/>
    </source>
</evidence>
<dbReference type="SMART" id="SM00342">
    <property type="entry name" value="HTH_ARAC"/>
    <property type="match status" value="1"/>
</dbReference>
<organism evidence="5 6">
    <name type="scientific">Glycomyces albidus</name>
    <dbReference type="NCBI Taxonomy" id="2656774"/>
    <lineage>
        <taxon>Bacteria</taxon>
        <taxon>Bacillati</taxon>
        <taxon>Actinomycetota</taxon>
        <taxon>Actinomycetes</taxon>
        <taxon>Glycomycetales</taxon>
        <taxon>Glycomycetaceae</taxon>
        <taxon>Glycomyces</taxon>
    </lineage>
</organism>
<accession>A0A6L5GA51</accession>
<evidence type="ECO:0000313" key="6">
    <source>
        <dbReference type="Proteomes" id="UP000477750"/>
    </source>
</evidence>
<dbReference type="InterPro" id="IPR009057">
    <property type="entry name" value="Homeodomain-like_sf"/>
</dbReference>
<dbReference type="EMBL" id="WIAO01000015">
    <property type="protein sequence ID" value="MQM26582.1"/>
    <property type="molecule type" value="Genomic_DNA"/>
</dbReference>
<dbReference type="GO" id="GO:0003700">
    <property type="term" value="F:DNA-binding transcription factor activity"/>
    <property type="evidence" value="ECO:0007669"/>
    <property type="project" value="InterPro"/>
</dbReference>
<dbReference type="InterPro" id="IPR032783">
    <property type="entry name" value="AraC_lig"/>
</dbReference>
<dbReference type="Pfam" id="PF12852">
    <property type="entry name" value="Cupin_6"/>
    <property type="match status" value="1"/>
</dbReference>
<keyword evidence="2" id="KW-0238">DNA-binding</keyword>
<gene>
    <name evidence="5" type="ORF">GFD30_13505</name>
</gene>
<dbReference type="GO" id="GO:0043565">
    <property type="term" value="F:sequence-specific DNA binding"/>
    <property type="evidence" value="ECO:0007669"/>
    <property type="project" value="InterPro"/>
</dbReference>
<dbReference type="PANTHER" id="PTHR46796">
    <property type="entry name" value="HTH-TYPE TRANSCRIPTIONAL ACTIVATOR RHAS-RELATED"/>
    <property type="match status" value="1"/>
</dbReference>
<reference evidence="5 6" key="1">
    <citation type="submission" date="2019-10" db="EMBL/GenBank/DDBJ databases">
        <title>Glycomyces albidus sp. nov., a novel actinomycete isolated from rhizosphere soil of wheat (Triticum aestivum L.).</title>
        <authorList>
            <person name="Qian L."/>
        </authorList>
    </citation>
    <scope>NUCLEOTIDE SEQUENCE [LARGE SCALE GENOMIC DNA]</scope>
    <source>
        <strain evidence="5 6">NEAU-7082</strain>
    </source>
</reference>
<evidence type="ECO:0000259" key="4">
    <source>
        <dbReference type="PROSITE" id="PS01124"/>
    </source>
</evidence>
<name>A0A6L5GA51_9ACTN</name>
<keyword evidence="3" id="KW-0804">Transcription</keyword>
<dbReference type="Proteomes" id="UP000477750">
    <property type="component" value="Unassembled WGS sequence"/>
</dbReference>
<dbReference type="PANTHER" id="PTHR46796:SF13">
    <property type="entry name" value="HTH-TYPE TRANSCRIPTIONAL ACTIVATOR RHAS"/>
    <property type="match status" value="1"/>
</dbReference>
<dbReference type="PRINTS" id="PR00032">
    <property type="entry name" value="HTHARAC"/>
</dbReference>
<keyword evidence="6" id="KW-1185">Reference proteome</keyword>
<dbReference type="InterPro" id="IPR018062">
    <property type="entry name" value="HTH_AraC-typ_CS"/>
</dbReference>
<keyword evidence="1" id="KW-0805">Transcription regulation</keyword>
<dbReference type="SUPFAM" id="SSF46689">
    <property type="entry name" value="Homeodomain-like"/>
    <property type="match status" value="2"/>
</dbReference>